<dbReference type="GO" id="GO:0005737">
    <property type="term" value="C:cytoplasm"/>
    <property type="evidence" value="ECO:0007669"/>
    <property type="project" value="InterPro"/>
</dbReference>
<proteinExistence type="predicted"/>
<name>A4BC90_9GAMM</name>
<organism evidence="6 7">
    <name type="scientific">Reinekea blandensis MED297</name>
    <dbReference type="NCBI Taxonomy" id="314283"/>
    <lineage>
        <taxon>Bacteria</taxon>
        <taxon>Pseudomonadati</taxon>
        <taxon>Pseudomonadota</taxon>
        <taxon>Gammaproteobacteria</taxon>
        <taxon>Oceanospirillales</taxon>
        <taxon>Saccharospirillaceae</taxon>
        <taxon>Reinekea</taxon>
    </lineage>
</organism>
<accession>A4BC90</accession>
<dbReference type="RefSeq" id="WP_008042470.1">
    <property type="nucleotide sequence ID" value="NZ_CH724149.1"/>
</dbReference>
<protein>
    <submittedName>
        <fullName evidence="6">Glycosidase</fullName>
    </submittedName>
</protein>
<dbReference type="EMBL" id="AAOE01000005">
    <property type="protein sequence ID" value="EAR10156.1"/>
    <property type="molecule type" value="Genomic_DNA"/>
</dbReference>
<feature type="site" description="Transition state stabilizer" evidence="4">
    <location>
        <position position="437"/>
    </location>
</feature>
<dbReference type="PANTHER" id="PTHR10357:SF210">
    <property type="entry name" value="MALTODEXTRIN GLUCOSIDASE"/>
    <property type="match status" value="1"/>
</dbReference>
<evidence type="ECO:0000256" key="3">
    <source>
        <dbReference type="PIRSR" id="PIRSR036918-50"/>
    </source>
</evidence>
<dbReference type="InterPro" id="IPR017853">
    <property type="entry name" value="GH"/>
</dbReference>
<feature type="active site" description="Proton donor" evidence="3">
    <location>
        <position position="362"/>
    </location>
</feature>
<keyword evidence="1" id="KW-0378">Hydrolase</keyword>
<dbReference type="CDD" id="cd02857">
    <property type="entry name" value="E_set_CDase_PDE_N"/>
    <property type="match status" value="1"/>
</dbReference>
<evidence type="ECO:0000313" key="6">
    <source>
        <dbReference type="EMBL" id="EAR10156.1"/>
    </source>
</evidence>
<dbReference type="PANTHER" id="PTHR10357">
    <property type="entry name" value="ALPHA-AMYLASE FAMILY MEMBER"/>
    <property type="match status" value="1"/>
</dbReference>
<dbReference type="InterPro" id="IPR014756">
    <property type="entry name" value="Ig_E-set"/>
</dbReference>
<reference evidence="6 7" key="1">
    <citation type="submission" date="2006-02" db="EMBL/GenBank/DDBJ databases">
        <authorList>
            <person name="Pinhassi J."/>
            <person name="Pedros-Alio C."/>
            <person name="Ferriera S."/>
            <person name="Johnson J."/>
            <person name="Kravitz S."/>
            <person name="Halpern A."/>
            <person name="Remington K."/>
            <person name="Beeson K."/>
            <person name="Tran B."/>
            <person name="Rogers Y.-H."/>
            <person name="Friedman R."/>
            <person name="Venter J.C."/>
        </authorList>
    </citation>
    <scope>NUCLEOTIDE SEQUENCE [LARGE SCALE GENOMIC DNA]</scope>
    <source>
        <strain evidence="6 7">MED297</strain>
    </source>
</reference>
<dbReference type="NCBIfam" id="NF008051">
    <property type="entry name" value="PRK10785.1"/>
    <property type="match status" value="1"/>
</dbReference>
<dbReference type="SUPFAM" id="SSF51445">
    <property type="entry name" value="(Trans)glycosidases"/>
    <property type="match status" value="1"/>
</dbReference>
<dbReference type="SMART" id="SM00642">
    <property type="entry name" value="Aamy"/>
    <property type="match status" value="1"/>
</dbReference>
<keyword evidence="7" id="KW-1185">Reference proteome</keyword>
<dbReference type="STRING" id="314283.MED297_13072"/>
<dbReference type="Pfam" id="PF00128">
    <property type="entry name" value="Alpha-amylase"/>
    <property type="match status" value="1"/>
</dbReference>
<evidence type="ECO:0000259" key="5">
    <source>
        <dbReference type="SMART" id="SM00642"/>
    </source>
</evidence>
<dbReference type="InterPro" id="IPR006047">
    <property type="entry name" value="GH13_cat_dom"/>
</dbReference>
<feature type="active site" description="Nucleophile" evidence="3">
    <location>
        <position position="325"/>
    </location>
</feature>
<evidence type="ECO:0000313" key="7">
    <source>
        <dbReference type="Proteomes" id="UP000005953"/>
    </source>
</evidence>
<gene>
    <name evidence="6" type="ORF">MED297_13072</name>
</gene>
<dbReference type="CDD" id="cd11338">
    <property type="entry name" value="AmyAc_CMD"/>
    <property type="match status" value="1"/>
</dbReference>
<dbReference type="Gene3D" id="3.20.20.80">
    <property type="entry name" value="Glycosidases"/>
    <property type="match status" value="1"/>
</dbReference>
<dbReference type="SUPFAM" id="SSF81296">
    <property type="entry name" value="E set domains"/>
    <property type="match status" value="1"/>
</dbReference>
<evidence type="ECO:0000256" key="4">
    <source>
        <dbReference type="PIRSR" id="PIRSR036918-51"/>
    </source>
</evidence>
<keyword evidence="2 6" id="KW-0326">Glycosidase</keyword>
<dbReference type="PIRSF" id="PIRSF036918">
    <property type="entry name" value="Maltodextrin_glucosidase"/>
    <property type="match status" value="1"/>
</dbReference>
<dbReference type="GO" id="GO:0004558">
    <property type="term" value="F:alpha-1,4-glucosidase activity"/>
    <property type="evidence" value="ECO:0007669"/>
    <property type="project" value="InterPro"/>
</dbReference>
<dbReference type="AlphaFoldDB" id="A4BC90"/>
<dbReference type="GO" id="GO:0005975">
    <property type="term" value="P:carbohydrate metabolic process"/>
    <property type="evidence" value="ECO:0007669"/>
    <property type="project" value="InterPro"/>
</dbReference>
<comment type="caution">
    <text evidence="6">The sequence shown here is derived from an EMBL/GenBank/DDBJ whole genome shotgun (WGS) entry which is preliminary data.</text>
</comment>
<evidence type="ECO:0000256" key="1">
    <source>
        <dbReference type="ARBA" id="ARBA00022801"/>
    </source>
</evidence>
<dbReference type="InterPro" id="IPR017069">
    <property type="entry name" value="MalZ"/>
</dbReference>
<dbReference type="Gene3D" id="2.60.40.10">
    <property type="entry name" value="Immunoglobulins"/>
    <property type="match status" value="1"/>
</dbReference>
<dbReference type="HOGENOM" id="CLU_006462_6_4_6"/>
<feature type="domain" description="Glycosyl hydrolase family 13 catalytic" evidence="5">
    <location>
        <begin position="125"/>
        <end position="510"/>
    </location>
</feature>
<dbReference type="InterPro" id="IPR013783">
    <property type="entry name" value="Ig-like_fold"/>
</dbReference>
<evidence type="ECO:0000256" key="2">
    <source>
        <dbReference type="ARBA" id="ARBA00023295"/>
    </source>
</evidence>
<sequence>MVLMAFHDAIDGYIHAQKETLWVRLRVRADQALRVMVRTEPDNEEVLTSMTPGQTEHGWQEWTAEIPTVGHHHQTRYLFKLITPDNSWWYGSAGLEAYMPTDTHMFRYAHDRQWPVWSASQVFYQIFPERFANGDSALSPVAGEYRYLDRVDIAVRDWDDAPVKATGGFEFFGGDLIGVKDRLSYLNDQLGITALYLNPVFTSQSSHKYDTVDYYNVDPHFGGNPALIELIEASHERGMKVVLDAVINHTSVMHPWFQAALHGDPDNRDRYVFDGQDYASWKGHKSLPTLDYANPQVVNDMITGDDSVIRHWMRPPYQIDGWRMDVIHMLGEGTGAQNNAAYLKLLRNVIKEENSQAMLLGEHFFEASSWLQGDQEDCAMNYFGFAHPVRAFLAGLDIAMDPIRISGEQFAAWLRAARARIPFTNQLLQFNQLDSHDTPRFYSMLQDDRDLMKVAIGFLMSYIGTPCLYYGTEIGMKGVDDPDCRRCFPWNRETWDESLLTHTQRWIALRKRLNSLSSGAIVDITSAADCLVFARVTETEQTLIALNRGTAISLDGTDCLPPTGKAWQCEEGNGTLDVAGDSWRFALPAKSITLWSR</sequence>
<dbReference type="InterPro" id="IPR004185">
    <property type="entry name" value="Glyco_hydro_13_lg-like_dom"/>
</dbReference>
<dbReference type="Proteomes" id="UP000005953">
    <property type="component" value="Unassembled WGS sequence"/>
</dbReference>